<dbReference type="Pfam" id="PF03713">
    <property type="entry name" value="DUF305"/>
    <property type="match status" value="1"/>
</dbReference>
<feature type="domain" description="DUF305" evidence="1">
    <location>
        <begin position="42"/>
        <end position="207"/>
    </location>
</feature>
<evidence type="ECO:0000259" key="1">
    <source>
        <dbReference type="Pfam" id="PF03713"/>
    </source>
</evidence>
<dbReference type="PANTHER" id="PTHR36933">
    <property type="entry name" value="SLL0788 PROTEIN"/>
    <property type="match status" value="1"/>
</dbReference>
<keyword evidence="3" id="KW-1185">Reference proteome</keyword>
<dbReference type="InterPro" id="IPR012347">
    <property type="entry name" value="Ferritin-like"/>
</dbReference>
<dbReference type="STRING" id="1406858.GCA_000710895_02631"/>
<reference evidence="2 3" key="1">
    <citation type="submission" date="2018-06" db="EMBL/GenBank/DDBJ databases">
        <authorList>
            <consortium name="Pathogen Informatics"/>
            <person name="Doyle S."/>
        </authorList>
    </citation>
    <scope>NUCLEOTIDE SEQUENCE [LARGE SCALE GENOMIC DNA]</scope>
    <source>
        <strain evidence="2 3">NCTC1934</strain>
    </source>
</reference>
<dbReference type="AlphaFoldDB" id="A0A379JLV3"/>
<dbReference type="PANTHER" id="PTHR36933:SF1">
    <property type="entry name" value="SLL0788 PROTEIN"/>
    <property type="match status" value="1"/>
</dbReference>
<dbReference type="InterPro" id="IPR005183">
    <property type="entry name" value="DUF305_CopM-like"/>
</dbReference>
<organism evidence="2 3">
    <name type="scientific">Nocardia otitidiscaviarum</name>
    <dbReference type="NCBI Taxonomy" id="1823"/>
    <lineage>
        <taxon>Bacteria</taxon>
        <taxon>Bacillati</taxon>
        <taxon>Actinomycetota</taxon>
        <taxon>Actinomycetes</taxon>
        <taxon>Mycobacteriales</taxon>
        <taxon>Nocardiaceae</taxon>
        <taxon>Nocardia</taxon>
    </lineage>
</organism>
<sequence length="217" mass="23204">MNRLRAVAYVAAALLLVAIGMALRPTLIPDNRTAPPVLDPVEIGFTRDMLTHHEQALLMVQRLDPAADPVIRQLAQQISDTQRVEIGTMLGWLRLADVSPGGREPMAWMHDGDTTAAHHHSAAPTTTATNSDGLMPGMATWGELDALAAARGADAETLFLQLMLRHHLGGVTMAKAADELLTSGPVKEAARAMMTAQNQEAGIMTIMLAQRGAQPLP</sequence>
<dbReference type="EMBL" id="UGRY01000006">
    <property type="protein sequence ID" value="SUD49191.1"/>
    <property type="molecule type" value="Genomic_DNA"/>
</dbReference>
<dbReference type="Gene3D" id="1.20.1260.10">
    <property type="match status" value="1"/>
</dbReference>
<evidence type="ECO:0000313" key="2">
    <source>
        <dbReference type="EMBL" id="SUD49191.1"/>
    </source>
</evidence>
<dbReference type="Proteomes" id="UP000255467">
    <property type="component" value="Unassembled WGS sequence"/>
</dbReference>
<gene>
    <name evidence="2" type="ORF">NCTC1934_06543</name>
</gene>
<protein>
    <submittedName>
        <fullName evidence="2">Uncharacterized protein conserved in bacteria</fullName>
    </submittedName>
</protein>
<name>A0A379JLV3_9NOCA</name>
<proteinExistence type="predicted"/>
<accession>A0A379JLV3</accession>
<evidence type="ECO:0000313" key="3">
    <source>
        <dbReference type="Proteomes" id="UP000255467"/>
    </source>
</evidence>